<protein>
    <submittedName>
        <fullName evidence="1">Uncharacterized protein</fullName>
    </submittedName>
</protein>
<dbReference type="EMBL" id="CP087977">
    <property type="protein sequence ID" value="UUZ45099.1"/>
    <property type="molecule type" value="Genomic_DNA"/>
</dbReference>
<evidence type="ECO:0000313" key="2">
    <source>
        <dbReference type="Proteomes" id="UP001059663"/>
    </source>
</evidence>
<name>A0AC61U4Y8_9MICO</name>
<gene>
    <name evidence="1" type="ORF">LP422_01875</name>
</gene>
<reference evidence="1" key="1">
    <citation type="submission" date="2021-11" db="EMBL/GenBank/DDBJ databases">
        <title>Study of the species diversity of bacterial strains isolated from a unique natural object - Shulgan-Tash cave (Bashkiria).</title>
        <authorList>
            <person name="Sazanova A.L."/>
            <person name="Chirak E.R."/>
            <person name="Safronova V.I."/>
        </authorList>
    </citation>
    <scope>NUCLEOTIDE SEQUENCE</scope>
    <source>
        <strain evidence="1">P1</strain>
    </source>
</reference>
<sequence length="278" mass="29221">MSVHRLAAARIVVPIAAQLGWPIMWVRPGTVPSTTREDLAGLSPERVIVVGGDELVNADSFERIREIVGGRAERMGSDDAAQTSVELLRAFPPADPSTVHITPSHSAGRNPAVSLAAATAGQFVVACDEAGTPPQQLVDALAGLSPQRLLVSGNEEDWSSETIEALRAATGATIEFPTINGPQALVASLWDDHEPGGEIMVVGKSSVELLTAVVAAVSTDRALLLCTTNRVPRVYDEILTRLEPRHIILAASPTALPLRVRTALGEVVARSEGESATG</sequence>
<dbReference type="Proteomes" id="UP001059663">
    <property type="component" value="Chromosome"/>
</dbReference>
<organism evidence="1 2">
    <name type="scientific">Janibacter limosus</name>
    <dbReference type="NCBI Taxonomy" id="53458"/>
    <lineage>
        <taxon>Bacteria</taxon>
        <taxon>Bacillati</taxon>
        <taxon>Actinomycetota</taxon>
        <taxon>Actinomycetes</taxon>
        <taxon>Micrococcales</taxon>
        <taxon>Intrasporangiaceae</taxon>
        <taxon>Janibacter</taxon>
    </lineage>
</organism>
<evidence type="ECO:0000313" key="1">
    <source>
        <dbReference type="EMBL" id="UUZ45099.1"/>
    </source>
</evidence>
<proteinExistence type="predicted"/>
<accession>A0AC61U4Y8</accession>